<dbReference type="InterPro" id="IPR015813">
    <property type="entry name" value="Pyrv/PenolPyrv_kinase-like_dom"/>
</dbReference>
<dbReference type="EMBL" id="FWYD01000012">
    <property type="protein sequence ID" value="SMC94043.1"/>
    <property type="molecule type" value="Genomic_DNA"/>
</dbReference>
<gene>
    <name evidence="1" type="ORF">SAMN06295998_1121</name>
</gene>
<dbReference type="InterPro" id="IPR040442">
    <property type="entry name" value="Pyrv_kinase-like_dom_sf"/>
</dbReference>
<evidence type="ECO:0000313" key="1">
    <source>
        <dbReference type="EMBL" id="SMC94043.1"/>
    </source>
</evidence>
<evidence type="ECO:0000313" key="2">
    <source>
        <dbReference type="Proteomes" id="UP000192330"/>
    </source>
</evidence>
<dbReference type="Gene3D" id="3.20.20.60">
    <property type="entry name" value="Phosphoenolpyruvate-binding domains"/>
    <property type="match status" value="1"/>
</dbReference>
<sequence>MRQNRIKEIWAAGETAVNGWLAIPSPYSAEVMGHQGFDAVTIDMQHGMMG</sequence>
<reference evidence="1 2" key="1">
    <citation type="submission" date="2017-04" db="EMBL/GenBank/DDBJ databases">
        <authorList>
            <person name="Afonso C.L."/>
            <person name="Miller P.J."/>
            <person name="Scott M.A."/>
            <person name="Spackman E."/>
            <person name="Goraichik I."/>
            <person name="Dimitrov K.M."/>
            <person name="Suarez D.L."/>
            <person name="Swayne D.E."/>
        </authorList>
    </citation>
    <scope>NUCLEOTIDE SEQUENCE [LARGE SCALE GENOMIC DNA]</scope>
    <source>
        <strain evidence="1 2">CGMCC 1.12644</strain>
    </source>
</reference>
<feature type="non-terminal residue" evidence="1">
    <location>
        <position position="50"/>
    </location>
</feature>
<proteinExistence type="predicted"/>
<protein>
    <recommendedName>
        <fullName evidence="3">2,4-dihydroxyhept-2-ene-1,7-dioic acid aldolase</fullName>
    </recommendedName>
</protein>
<keyword evidence="2" id="KW-1185">Reference proteome</keyword>
<evidence type="ECO:0008006" key="3">
    <source>
        <dbReference type="Google" id="ProtNLM"/>
    </source>
</evidence>
<accession>A0A1W2D9J1</accession>
<dbReference type="GO" id="GO:0003824">
    <property type="term" value="F:catalytic activity"/>
    <property type="evidence" value="ECO:0007669"/>
    <property type="project" value="InterPro"/>
</dbReference>
<organism evidence="1 2">
    <name type="scientific">Primorskyibacter flagellatus</name>
    <dbReference type="NCBI Taxonomy" id="1387277"/>
    <lineage>
        <taxon>Bacteria</taxon>
        <taxon>Pseudomonadati</taxon>
        <taxon>Pseudomonadota</taxon>
        <taxon>Alphaproteobacteria</taxon>
        <taxon>Rhodobacterales</taxon>
        <taxon>Roseobacteraceae</taxon>
        <taxon>Primorskyibacter</taxon>
    </lineage>
</organism>
<dbReference type="SUPFAM" id="SSF51621">
    <property type="entry name" value="Phosphoenolpyruvate/pyruvate domain"/>
    <property type="match status" value="1"/>
</dbReference>
<dbReference type="AlphaFoldDB" id="A0A1W2D9J1"/>
<name>A0A1W2D9J1_9RHOB</name>
<dbReference type="STRING" id="1387277.SAMN06295998_1121"/>
<dbReference type="Proteomes" id="UP000192330">
    <property type="component" value="Unassembled WGS sequence"/>
</dbReference>